<name>A0ABR4AM45_9LECA</name>
<dbReference type="Proteomes" id="UP001590950">
    <property type="component" value="Unassembled WGS sequence"/>
</dbReference>
<accession>A0ABR4AM45</accession>
<keyword evidence="1" id="KW-0472">Membrane</keyword>
<protein>
    <submittedName>
        <fullName evidence="2">Uncharacterized protein</fullName>
    </submittedName>
</protein>
<evidence type="ECO:0000256" key="1">
    <source>
        <dbReference type="SAM" id="Phobius"/>
    </source>
</evidence>
<proteinExistence type="predicted"/>
<gene>
    <name evidence="2" type="ORF">N7G274_001635</name>
</gene>
<organism evidence="2 3">
    <name type="scientific">Stereocaulon virgatum</name>
    <dbReference type="NCBI Taxonomy" id="373712"/>
    <lineage>
        <taxon>Eukaryota</taxon>
        <taxon>Fungi</taxon>
        <taxon>Dikarya</taxon>
        <taxon>Ascomycota</taxon>
        <taxon>Pezizomycotina</taxon>
        <taxon>Lecanoromycetes</taxon>
        <taxon>OSLEUM clade</taxon>
        <taxon>Lecanoromycetidae</taxon>
        <taxon>Lecanorales</taxon>
        <taxon>Lecanorineae</taxon>
        <taxon>Stereocaulaceae</taxon>
        <taxon>Stereocaulon</taxon>
    </lineage>
</organism>
<reference evidence="2 3" key="1">
    <citation type="submission" date="2024-09" db="EMBL/GenBank/DDBJ databases">
        <title>Rethinking Asexuality: The Enigmatic Case of Functional Sexual Genes in Lepraria (Stereocaulaceae).</title>
        <authorList>
            <person name="Doellman M."/>
            <person name="Sun Y."/>
            <person name="Barcenas-Pena A."/>
            <person name="Lumbsch H.T."/>
            <person name="Grewe F."/>
        </authorList>
    </citation>
    <scope>NUCLEOTIDE SEQUENCE [LARGE SCALE GENOMIC DNA]</scope>
    <source>
        <strain evidence="2 3">Mercado 3170</strain>
    </source>
</reference>
<evidence type="ECO:0000313" key="3">
    <source>
        <dbReference type="Proteomes" id="UP001590950"/>
    </source>
</evidence>
<keyword evidence="1" id="KW-1133">Transmembrane helix</keyword>
<feature type="transmembrane region" description="Helical" evidence="1">
    <location>
        <begin position="6"/>
        <end position="27"/>
    </location>
</feature>
<comment type="caution">
    <text evidence="2">The sequence shown here is derived from an EMBL/GenBank/DDBJ whole genome shotgun (WGS) entry which is preliminary data.</text>
</comment>
<dbReference type="EMBL" id="JBEFKJ010000004">
    <property type="protein sequence ID" value="KAL2046188.1"/>
    <property type="molecule type" value="Genomic_DNA"/>
</dbReference>
<sequence>MLLKTVGTVNAIGVVVNGVGCGLLLMLEGVTRLDTIDNGVDVAPLVKVPEAATEGVDSEVICVLLLRDEDSRILGDIFESVNVRPTVTDPDTRKAGEAIDDVD</sequence>
<keyword evidence="3" id="KW-1185">Reference proteome</keyword>
<evidence type="ECO:0000313" key="2">
    <source>
        <dbReference type="EMBL" id="KAL2046188.1"/>
    </source>
</evidence>
<keyword evidence="1" id="KW-0812">Transmembrane</keyword>